<evidence type="ECO:0000256" key="1">
    <source>
        <dbReference type="SAM" id="Coils"/>
    </source>
</evidence>
<dbReference type="Pfam" id="PF14182">
    <property type="entry name" value="YgaB"/>
    <property type="match status" value="1"/>
</dbReference>
<organism evidence="2 3">
    <name type="scientific">Cytobacillus spartinae</name>
    <dbReference type="NCBI Taxonomy" id="3299023"/>
    <lineage>
        <taxon>Bacteria</taxon>
        <taxon>Bacillati</taxon>
        <taxon>Bacillota</taxon>
        <taxon>Bacilli</taxon>
        <taxon>Bacillales</taxon>
        <taxon>Bacillaceae</taxon>
        <taxon>Cytobacillus</taxon>
    </lineage>
</organism>
<evidence type="ECO:0000313" key="3">
    <source>
        <dbReference type="Proteomes" id="UP001601059"/>
    </source>
</evidence>
<name>A0ABW6KBG5_9BACI</name>
<reference evidence="2 3" key="1">
    <citation type="submission" date="2024-08" db="EMBL/GenBank/DDBJ databases">
        <title>Two novel Cytobacillus novel species.</title>
        <authorList>
            <person name="Liu G."/>
        </authorList>
    </citation>
    <scope>NUCLEOTIDE SEQUENCE [LARGE SCALE GENOMIC DNA]</scope>
    <source>
        <strain evidence="2 3">FJAT-54145</strain>
    </source>
</reference>
<keyword evidence="1" id="KW-0175">Coiled coil</keyword>
<dbReference type="EMBL" id="JBIACK010000003">
    <property type="protein sequence ID" value="MFE8700565.1"/>
    <property type="molecule type" value="Genomic_DNA"/>
</dbReference>
<feature type="coiled-coil region" evidence="1">
    <location>
        <begin position="21"/>
        <end position="71"/>
    </location>
</feature>
<accession>A0ABW6KBG5</accession>
<proteinExistence type="predicted"/>
<dbReference type="RefSeq" id="WP_389359887.1">
    <property type="nucleotide sequence ID" value="NZ_JBIACK010000003.1"/>
</dbReference>
<gene>
    <name evidence="2" type="ORF">ACFYKX_08075</name>
</gene>
<comment type="caution">
    <text evidence="2">The sequence shown here is derived from an EMBL/GenBank/DDBJ whole genome shotgun (WGS) entry which is preliminary data.</text>
</comment>
<sequence>MNNFNRLVSEQMVTMDKLLFIQSELERCKEIEKELKELQQETQLKSIQLEINRMKKELKEIHQTFESQTEEVIRSYQSVGVAAN</sequence>
<keyword evidence="3" id="KW-1185">Reference proteome</keyword>
<protein>
    <submittedName>
        <fullName evidence="2">YgaB family protein</fullName>
    </submittedName>
</protein>
<evidence type="ECO:0000313" key="2">
    <source>
        <dbReference type="EMBL" id="MFE8700565.1"/>
    </source>
</evidence>
<dbReference type="Proteomes" id="UP001601059">
    <property type="component" value="Unassembled WGS sequence"/>
</dbReference>
<dbReference type="InterPro" id="IPR025572">
    <property type="entry name" value="YgaB"/>
</dbReference>